<keyword evidence="1" id="KW-0472">Membrane</keyword>
<sequence length="115" mass="12190">MGFGLVMLASLLLSSVDLPWRMLSVVVGVVALVVGVRALRTVWRAGVRGLLVAVLAAGMTMTVVLAVSTLAVIPVWQIEMDRQHCLGQAITVAAESSCQTAYETAIDDYTSSLAR</sequence>
<name>D1BB14_SANKS</name>
<organism evidence="2 3">
    <name type="scientific">Sanguibacter keddieii (strain ATCC 51767 / DSM 10542 / NCFB 3025 / ST-74)</name>
    <dbReference type="NCBI Taxonomy" id="446469"/>
    <lineage>
        <taxon>Bacteria</taxon>
        <taxon>Bacillati</taxon>
        <taxon>Actinomycetota</taxon>
        <taxon>Actinomycetes</taxon>
        <taxon>Micrococcales</taxon>
        <taxon>Sanguibacteraceae</taxon>
        <taxon>Sanguibacter</taxon>
    </lineage>
</organism>
<dbReference type="HOGENOM" id="CLU_2107310_0_0_11"/>
<dbReference type="EMBL" id="CP001819">
    <property type="protein sequence ID" value="ACZ22715.1"/>
    <property type="molecule type" value="Genomic_DNA"/>
</dbReference>
<dbReference type="Proteomes" id="UP000000322">
    <property type="component" value="Chromosome"/>
</dbReference>
<keyword evidence="1" id="KW-0812">Transmembrane</keyword>
<accession>D1BB14</accession>
<dbReference type="KEGG" id="ske:Sked_28130"/>
<feature type="transmembrane region" description="Helical" evidence="1">
    <location>
        <begin position="20"/>
        <end position="39"/>
    </location>
</feature>
<evidence type="ECO:0000313" key="3">
    <source>
        <dbReference type="Proteomes" id="UP000000322"/>
    </source>
</evidence>
<dbReference type="eggNOG" id="ENOG50331E3">
    <property type="taxonomic scope" value="Bacteria"/>
</dbReference>
<feature type="transmembrane region" description="Helical" evidence="1">
    <location>
        <begin position="51"/>
        <end position="76"/>
    </location>
</feature>
<keyword evidence="1" id="KW-1133">Transmembrane helix</keyword>
<dbReference type="AlphaFoldDB" id="D1BB14"/>
<reference evidence="2 3" key="1">
    <citation type="journal article" date="2009" name="Stand. Genomic Sci.">
        <title>Complete genome sequence of Sanguibacter keddieii type strain (ST-74).</title>
        <authorList>
            <person name="Ivanova N."/>
            <person name="Sikorski J."/>
            <person name="Sims D."/>
            <person name="Brettin T."/>
            <person name="Detter J.C."/>
            <person name="Han C."/>
            <person name="Lapidus A."/>
            <person name="Copeland A."/>
            <person name="Glavina Del Rio T."/>
            <person name="Nolan M."/>
            <person name="Chen F."/>
            <person name="Lucas S."/>
            <person name="Tice H."/>
            <person name="Cheng J.F."/>
            <person name="Bruce D."/>
            <person name="Goodwin L."/>
            <person name="Pitluck S."/>
            <person name="Pati A."/>
            <person name="Mavromatis K."/>
            <person name="Chen A."/>
            <person name="Palaniappan K."/>
            <person name="D'haeseleer P."/>
            <person name="Chain P."/>
            <person name="Bristow J."/>
            <person name="Eisen J.A."/>
            <person name="Markowitz V."/>
            <person name="Hugenholtz P."/>
            <person name="Goker M."/>
            <person name="Pukall R."/>
            <person name="Klenk H.P."/>
            <person name="Kyrpides N.C."/>
        </authorList>
    </citation>
    <scope>NUCLEOTIDE SEQUENCE [LARGE SCALE GENOMIC DNA]</scope>
    <source>
        <strain evidence="3">ATCC 51767 / DSM 10542 / NCFB 3025 / ST-74</strain>
    </source>
</reference>
<proteinExistence type="predicted"/>
<dbReference type="STRING" id="446469.Sked_28130"/>
<evidence type="ECO:0000313" key="2">
    <source>
        <dbReference type="EMBL" id="ACZ22715.1"/>
    </source>
</evidence>
<evidence type="ECO:0000256" key="1">
    <source>
        <dbReference type="SAM" id="Phobius"/>
    </source>
</evidence>
<keyword evidence="3" id="KW-1185">Reference proteome</keyword>
<protein>
    <submittedName>
        <fullName evidence="2">Uncharacterized protein</fullName>
    </submittedName>
</protein>
<gene>
    <name evidence="2" type="ordered locus">Sked_28130</name>
</gene>